<dbReference type="HOGENOM" id="CLU_084893_2_0_4"/>
<gene>
    <name evidence="2" type="ORF">MB84_14895</name>
</gene>
<dbReference type="PATRIC" id="fig|573737.6.peg.3892"/>
<dbReference type="Pfam" id="PF13474">
    <property type="entry name" value="SnoaL_3"/>
    <property type="match status" value="1"/>
</dbReference>
<evidence type="ECO:0000259" key="1">
    <source>
        <dbReference type="Pfam" id="PF13474"/>
    </source>
</evidence>
<keyword evidence="3" id="KW-1185">Reference proteome</keyword>
<dbReference type="InterPro" id="IPR032710">
    <property type="entry name" value="NTF2-like_dom_sf"/>
</dbReference>
<dbReference type="Proteomes" id="UP000035050">
    <property type="component" value="Chromosome"/>
</dbReference>
<reference evidence="2" key="1">
    <citation type="submission" date="2016-06" db="EMBL/GenBank/DDBJ databases">
        <title>Pandoraea oxalativorans DSM 23570 Genome Sequencing.</title>
        <authorList>
            <person name="Ee R."/>
            <person name="Lim Y.-L."/>
            <person name="Yong D."/>
            <person name="Yin W.-F."/>
            <person name="Chan K.-G."/>
        </authorList>
    </citation>
    <scope>NUCLEOTIDE SEQUENCE</scope>
    <source>
        <strain evidence="2">DSM 23570</strain>
    </source>
</reference>
<evidence type="ECO:0000313" key="2">
    <source>
        <dbReference type="EMBL" id="AKC70496.1"/>
    </source>
</evidence>
<dbReference type="AlphaFoldDB" id="A0A0E3YEH2"/>
<dbReference type="PANTHER" id="PTHR34957:SF1">
    <property type="entry name" value="NUCLEAR TRANSPORT FACTOR 2 (NTF2) FAMILY PROTEIN"/>
    <property type="match status" value="1"/>
</dbReference>
<dbReference type="PANTHER" id="PTHR34957">
    <property type="entry name" value="NUCLEAR TRANSPORT FACTOR 2 (NTF2) FAMILY PROTEIN"/>
    <property type="match status" value="1"/>
</dbReference>
<dbReference type="SUPFAM" id="SSF54427">
    <property type="entry name" value="NTF2-like"/>
    <property type="match status" value="1"/>
</dbReference>
<feature type="domain" description="SnoaL-like" evidence="1">
    <location>
        <begin position="14"/>
        <end position="128"/>
    </location>
</feature>
<proteinExistence type="predicted"/>
<organism evidence="2 3">
    <name type="scientific">Pandoraea oxalativorans</name>
    <dbReference type="NCBI Taxonomy" id="573737"/>
    <lineage>
        <taxon>Bacteria</taxon>
        <taxon>Pseudomonadati</taxon>
        <taxon>Pseudomonadota</taxon>
        <taxon>Betaproteobacteria</taxon>
        <taxon>Burkholderiales</taxon>
        <taxon>Burkholderiaceae</taxon>
        <taxon>Pandoraea</taxon>
    </lineage>
</organism>
<accession>A0A0E3YEH2</accession>
<evidence type="ECO:0000313" key="3">
    <source>
        <dbReference type="Proteomes" id="UP000035050"/>
    </source>
</evidence>
<name>A0A0E3YEH2_9BURK</name>
<dbReference type="RefSeq" id="WP_046291700.1">
    <property type="nucleotide sequence ID" value="NZ_CP011253.3"/>
</dbReference>
<dbReference type="OrthoDB" id="5767026at2"/>
<dbReference type="KEGG" id="pox:MB84_14895"/>
<dbReference type="InterPro" id="IPR037401">
    <property type="entry name" value="SnoaL-like"/>
</dbReference>
<dbReference type="Gene3D" id="3.10.450.50">
    <property type="match status" value="1"/>
</dbReference>
<sequence>MPAAIFLSPEDAEHAFYEALRAGDTDLLMEVWSEDEEVVCIHPAGPRHVGPAAVRASWHEVLAKGGMQVIANQLQVAHNPLCAVHNVLEQIQVERQPEARFAFVLATNVYLKEADGWRLVLHHASPAIGHEDTGSQLPRKHRLH</sequence>
<dbReference type="EMBL" id="CP011253">
    <property type="protein sequence ID" value="AKC70496.1"/>
    <property type="molecule type" value="Genomic_DNA"/>
</dbReference>
<protein>
    <submittedName>
        <fullName evidence="2">DUF4440 domain-containing protein</fullName>
    </submittedName>
</protein>